<dbReference type="Proteomes" id="UP000799753">
    <property type="component" value="Unassembled WGS sequence"/>
</dbReference>
<dbReference type="InterPro" id="IPR000033">
    <property type="entry name" value="LDLR_classB_rpt"/>
</dbReference>
<dbReference type="Pfam" id="PF00725">
    <property type="entry name" value="3HCDH"/>
    <property type="match status" value="1"/>
</dbReference>
<dbReference type="PANTHER" id="PTHR48075:SF5">
    <property type="entry name" value="3-HYDROXYBUTYRYL-COA DEHYDROGENASE"/>
    <property type="match status" value="1"/>
</dbReference>
<dbReference type="SUPFAM" id="SSF63829">
    <property type="entry name" value="Calcium-dependent phosphotriesterase"/>
    <property type="match status" value="1"/>
</dbReference>
<evidence type="ECO:0000259" key="2">
    <source>
        <dbReference type="Pfam" id="PF00725"/>
    </source>
</evidence>
<feature type="domain" description="3-hydroxyacyl-CoA dehydrogenase NAD binding" evidence="3">
    <location>
        <begin position="13"/>
        <end position="193"/>
    </location>
</feature>
<dbReference type="Pfam" id="PF02737">
    <property type="entry name" value="3HCDH_N"/>
    <property type="match status" value="1"/>
</dbReference>
<dbReference type="InterPro" id="IPR006108">
    <property type="entry name" value="3HC_DH_C"/>
</dbReference>
<dbReference type="Gene3D" id="3.40.50.720">
    <property type="entry name" value="NAD(P)-binding Rossmann-like Domain"/>
    <property type="match status" value="1"/>
</dbReference>
<dbReference type="InterPro" id="IPR006176">
    <property type="entry name" value="3-OHacyl-CoA_DH_NAD-bd"/>
</dbReference>
<dbReference type="InterPro" id="IPR011042">
    <property type="entry name" value="6-blade_b-propeller_TolB-like"/>
</dbReference>
<dbReference type="EMBL" id="MU006799">
    <property type="protein sequence ID" value="KAF2636333.1"/>
    <property type="molecule type" value="Genomic_DNA"/>
</dbReference>
<proteinExistence type="predicted"/>
<dbReference type="InterPro" id="IPR013328">
    <property type="entry name" value="6PGD_dom2"/>
</dbReference>
<dbReference type="PROSITE" id="PS00065">
    <property type="entry name" value="D_2_HYDROXYACID_DH_1"/>
    <property type="match status" value="1"/>
</dbReference>
<dbReference type="Gene3D" id="2.120.10.30">
    <property type="entry name" value="TolB, C-terminal domain"/>
    <property type="match status" value="2"/>
</dbReference>
<accession>A0A6A6RPB2</accession>
<dbReference type="AlphaFoldDB" id="A0A6A6RPB2"/>
<dbReference type="GO" id="GO:0070403">
    <property type="term" value="F:NAD+ binding"/>
    <property type="evidence" value="ECO:0007669"/>
    <property type="project" value="InterPro"/>
</dbReference>
<dbReference type="Gene3D" id="1.10.1040.10">
    <property type="entry name" value="N-(1-d-carboxylethyl)-l-norvaline Dehydrogenase, domain 2"/>
    <property type="match status" value="1"/>
</dbReference>
<protein>
    <recommendedName>
        <fullName evidence="6">3-hydroxyacyl-CoA dehydrogenase</fullName>
    </recommendedName>
</protein>
<organism evidence="4 5">
    <name type="scientific">Massarina eburnea CBS 473.64</name>
    <dbReference type="NCBI Taxonomy" id="1395130"/>
    <lineage>
        <taxon>Eukaryota</taxon>
        <taxon>Fungi</taxon>
        <taxon>Dikarya</taxon>
        <taxon>Ascomycota</taxon>
        <taxon>Pezizomycotina</taxon>
        <taxon>Dothideomycetes</taxon>
        <taxon>Pleosporomycetidae</taxon>
        <taxon>Pleosporales</taxon>
        <taxon>Massarineae</taxon>
        <taxon>Massarinaceae</taxon>
        <taxon>Massarina</taxon>
    </lineage>
</organism>
<evidence type="ECO:0000313" key="4">
    <source>
        <dbReference type="EMBL" id="KAF2636333.1"/>
    </source>
</evidence>
<keyword evidence="5" id="KW-1185">Reference proteome</keyword>
<feature type="domain" description="3-hydroxyacyl-CoA dehydrogenase C-terminal" evidence="2">
    <location>
        <begin position="197"/>
        <end position="265"/>
    </location>
</feature>
<dbReference type="GO" id="GO:0016616">
    <property type="term" value="F:oxidoreductase activity, acting on the CH-OH group of donors, NAD or NADP as acceptor"/>
    <property type="evidence" value="ECO:0007669"/>
    <property type="project" value="InterPro"/>
</dbReference>
<dbReference type="OrthoDB" id="2021159at2759"/>
<sequence length="616" mass="67655">MPFIDNTEQPIKNVAIIGCGSIGASWAALFLAQGIKVTAFDINPASKTFLHTLVASSLSTLSSLGLLKDPSVKPEDITFTTSLEEAVKDAELIQENGPERLDFKQKLFTDIAGLIKDDVIIVTSSSGLTCSSIQAGMPASAHPERCVVGHPFNPPHLIPLVEVVGGSQTSEATISRTMAFYNSIGKKAVHVKKEVVGHIANRLQSALFREIAYLVQEDVASVSDIDDAMSYGPGLRWGLMGPSVLMHLAGGEGGIKHMADHLLEPLMSWYAPVDPKIEDFKEKWIAGTMDTIGTRSYSALTQQRDEELVRLLNIRKEWDNAAQKDTKQIFFLDTGLDNFPDTHGSIKSCDTNGSSLRTVIEDIPTMPDGITIDRANNHMYWTNMGRTFNDNNGSIERANLDGSDRQVIVKAGTPGVHTPKQICMAMKSRKLYWCDREGMKVCRSNLDGSNIEILRDTASTDADKPGQCRWCVGIAVDETRDWFYWSQKGTSKGKLGRIFRARISDPSKQECVFENLPEPIDLEVDEETGVLYWTDRGDPPAGNTLNRAFVDGPETKKIKEILATRLHETIGLALDKEKGKCYVTDLAGGVYEVDIETKEKKVLFAEAGDLTGIALA</sequence>
<evidence type="ECO:0000313" key="5">
    <source>
        <dbReference type="Proteomes" id="UP000799753"/>
    </source>
</evidence>
<dbReference type="InterPro" id="IPR036291">
    <property type="entry name" value="NAD(P)-bd_dom_sf"/>
</dbReference>
<dbReference type="InterPro" id="IPR008927">
    <property type="entry name" value="6-PGluconate_DH-like_C_sf"/>
</dbReference>
<dbReference type="SUPFAM" id="SSF48179">
    <property type="entry name" value="6-phosphogluconate dehydrogenase C-terminal domain-like"/>
    <property type="match status" value="1"/>
</dbReference>
<dbReference type="InterPro" id="IPR029752">
    <property type="entry name" value="D-isomer_DH_CS1"/>
</dbReference>
<evidence type="ECO:0000256" key="1">
    <source>
        <dbReference type="ARBA" id="ARBA00023002"/>
    </source>
</evidence>
<reference evidence="4" key="1">
    <citation type="journal article" date="2020" name="Stud. Mycol.">
        <title>101 Dothideomycetes genomes: a test case for predicting lifestyles and emergence of pathogens.</title>
        <authorList>
            <person name="Haridas S."/>
            <person name="Albert R."/>
            <person name="Binder M."/>
            <person name="Bloem J."/>
            <person name="Labutti K."/>
            <person name="Salamov A."/>
            <person name="Andreopoulos B."/>
            <person name="Baker S."/>
            <person name="Barry K."/>
            <person name="Bills G."/>
            <person name="Bluhm B."/>
            <person name="Cannon C."/>
            <person name="Castanera R."/>
            <person name="Culley D."/>
            <person name="Daum C."/>
            <person name="Ezra D."/>
            <person name="Gonzalez J."/>
            <person name="Henrissat B."/>
            <person name="Kuo A."/>
            <person name="Liang C."/>
            <person name="Lipzen A."/>
            <person name="Lutzoni F."/>
            <person name="Magnuson J."/>
            <person name="Mondo S."/>
            <person name="Nolan M."/>
            <person name="Ohm R."/>
            <person name="Pangilinan J."/>
            <person name="Park H.-J."/>
            <person name="Ramirez L."/>
            <person name="Alfaro M."/>
            <person name="Sun H."/>
            <person name="Tritt A."/>
            <person name="Yoshinaga Y."/>
            <person name="Zwiers L.-H."/>
            <person name="Turgeon B."/>
            <person name="Goodwin S."/>
            <person name="Spatafora J."/>
            <person name="Crous P."/>
            <person name="Grigoriev I."/>
        </authorList>
    </citation>
    <scope>NUCLEOTIDE SEQUENCE</scope>
    <source>
        <strain evidence="4">CBS 473.64</strain>
    </source>
</reference>
<dbReference type="PANTHER" id="PTHR48075">
    <property type="entry name" value="3-HYDROXYACYL-COA DEHYDROGENASE FAMILY PROTEIN"/>
    <property type="match status" value="1"/>
</dbReference>
<name>A0A6A6RPB2_9PLEO</name>
<evidence type="ECO:0008006" key="6">
    <source>
        <dbReference type="Google" id="ProtNLM"/>
    </source>
</evidence>
<dbReference type="GO" id="GO:0006631">
    <property type="term" value="P:fatty acid metabolic process"/>
    <property type="evidence" value="ECO:0007669"/>
    <property type="project" value="InterPro"/>
</dbReference>
<keyword evidence="1" id="KW-0560">Oxidoreductase</keyword>
<gene>
    <name evidence="4" type="ORF">P280DRAFT_473176</name>
</gene>
<dbReference type="SMART" id="SM00135">
    <property type="entry name" value="LY"/>
    <property type="match status" value="4"/>
</dbReference>
<evidence type="ECO:0000259" key="3">
    <source>
        <dbReference type="Pfam" id="PF02737"/>
    </source>
</evidence>
<dbReference type="SUPFAM" id="SSF51735">
    <property type="entry name" value="NAD(P)-binding Rossmann-fold domains"/>
    <property type="match status" value="1"/>
</dbReference>